<accession>A0A5J4L0H1</accession>
<keyword evidence="1" id="KW-0812">Transmembrane</keyword>
<evidence type="ECO:0008006" key="3">
    <source>
        <dbReference type="Google" id="ProtNLM"/>
    </source>
</evidence>
<dbReference type="InterPro" id="IPR038765">
    <property type="entry name" value="Papain-like_cys_pep_sf"/>
</dbReference>
<organism evidence="2">
    <name type="scientific">hot springs metagenome</name>
    <dbReference type="NCBI Taxonomy" id="433727"/>
    <lineage>
        <taxon>unclassified sequences</taxon>
        <taxon>metagenomes</taxon>
        <taxon>ecological metagenomes</taxon>
    </lineage>
</organism>
<evidence type="ECO:0000313" key="2">
    <source>
        <dbReference type="EMBL" id="GER92792.1"/>
    </source>
</evidence>
<dbReference type="SUPFAM" id="SSF54001">
    <property type="entry name" value="Cysteine proteinases"/>
    <property type="match status" value="1"/>
</dbReference>
<dbReference type="AlphaFoldDB" id="A0A5J4L0H1"/>
<keyword evidence="1" id="KW-0472">Membrane</keyword>
<reference evidence="2" key="1">
    <citation type="submission" date="2019-10" db="EMBL/GenBank/DDBJ databases">
        <title>Metagenomic sequencing of thiosulfate-disproportionating enrichment culture.</title>
        <authorList>
            <person name="Umezawa K."/>
            <person name="Kojima H."/>
            <person name="Fukui M."/>
        </authorList>
    </citation>
    <scope>NUCLEOTIDE SEQUENCE</scope>
    <source>
        <strain evidence="2">45J</strain>
    </source>
</reference>
<dbReference type="EMBL" id="BLAB01000001">
    <property type="protein sequence ID" value="GER92792.1"/>
    <property type="molecule type" value="Genomic_DNA"/>
</dbReference>
<comment type="caution">
    <text evidence="2">The sequence shown here is derived from an EMBL/GenBank/DDBJ whole genome shotgun (WGS) entry which is preliminary data.</text>
</comment>
<gene>
    <name evidence="2" type="ORF">A45J_0518</name>
</gene>
<feature type="transmembrane region" description="Helical" evidence="1">
    <location>
        <begin position="32"/>
        <end position="52"/>
    </location>
</feature>
<dbReference type="Gene3D" id="2.30.260.10">
    <property type="entry name" value="putative xylanase like domain"/>
    <property type="match status" value="1"/>
</dbReference>
<evidence type="ECO:0000256" key="1">
    <source>
        <dbReference type="SAM" id="Phobius"/>
    </source>
</evidence>
<protein>
    <recommendedName>
        <fullName evidence="3">DUF1460 domain-containing protein</fullName>
    </recommendedName>
</protein>
<dbReference type="Gene3D" id="1.10.3670.10">
    <property type="entry name" value="Putative xylanase like domain"/>
    <property type="match status" value="1"/>
</dbReference>
<sequence>MKLIYQLIGTRHKQKISTAQTSPYYLLSTDHYYLTIIICYLLFAALSLFYSYDIFFVPICFAITNEEVTSLQSRLKDKPIGERIAFWAERFVGTPYDTDPKGEYVTKGVIVSDERVDCMYLTFRAVELALSNDHNNAINIALDKRFHSKGIIKNNRVVNYDRRFEYGEDMILSGKWGENITHNIGKTIKIKGSRGLDSIDILPVQELIRKMQELKSGDIIFFVKAIDKRTAGEIVGHIGIIKIDSRNIYLIHAGGTKDKGGVVKKILFRDYIKEMPFIGAMITRFD</sequence>
<keyword evidence="1" id="KW-1133">Transmembrane helix</keyword>
<proteinExistence type="predicted"/>
<name>A0A5J4L0H1_9ZZZZ</name>